<accession>A0A411WK72</accession>
<organism evidence="1 2">
    <name type="scientific">Limnobaculum zhutongyuii</name>
    <dbReference type="NCBI Taxonomy" id="2498113"/>
    <lineage>
        <taxon>Bacteria</taxon>
        <taxon>Pseudomonadati</taxon>
        <taxon>Pseudomonadota</taxon>
        <taxon>Gammaproteobacteria</taxon>
        <taxon>Enterobacterales</taxon>
        <taxon>Budviciaceae</taxon>
        <taxon>Limnobaculum</taxon>
    </lineage>
</organism>
<dbReference type="KEGG" id="prag:EKN56_09405"/>
<dbReference type="Proteomes" id="UP000293154">
    <property type="component" value="Chromosome"/>
</dbReference>
<evidence type="ECO:0000313" key="1">
    <source>
        <dbReference type="EMBL" id="QBH96603.1"/>
    </source>
</evidence>
<sequence length="101" mass="10204">MRELSVVEIEQVSGAGFIQDSMASVGGFLGKTFGDTGITVVKGIANKFSPALGAGLDLLASTGIVNGENAGHLAGYAAGAFVEGAIGSIGTSFKSKFTFWK</sequence>
<dbReference type="RefSeq" id="WP_130591540.1">
    <property type="nucleotide sequence ID" value="NZ_CP034752.1"/>
</dbReference>
<dbReference type="AlphaFoldDB" id="A0A411WK72"/>
<name>A0A411WK72_9GAMM</name>
<dbReference type="EMBL" id="CP034752">
    <property type="protein sequence ID" value="QBH96603.1"/>
    <property type="molecule type" value="Genomic_DNA"/>
</dbReference>
<keyword evidence="2" id="KW-1185">Reference proteome</keyword>
<reference evidence="1 2" key="1">
    <citation type="submission" date="2019-03" db="EMBL/GenBank/DDBJ databases">
        <title>Pragia sp. nov. isolated from the gut tract of Carduelis flavirostris.</title>
        <authorList>
            <person name="Ge Y."/>
        </authorList>
    </citation>
    <scope>NUCLEOTIDE SEQUENCE [LARGE SCALE GENOMIC DNA]</scope>
    <source>
        <strain evidence="1 2">CF-458</strain>
    </source>
</reference>
<proteinExistence type="predicted"/>
<evidence type="ECO:0000313" key="2">
    <source>
        <dbReference type="Proteomes" id="UP000293154"/>
    </source>
</evidence>
<dbReference type="OrthoDB" id="6465216at2"/>
<protein>
    <submittedName>
        <fullName evidence="1">Uncharacterized protein</fullName>
    </submittedName>
</protein>
<gene>
    <name evidence="1" type="ORF">EKN56_09405</name>
</gene>